<dbReference type="RefSeq" id="WP_179518553.1">
    <property type="nucleotide sequence ID" value="NZ_JACCAC010000001.1"/>
</dbReference>
<comment type="caution">
    <text evidence="1">The sequence shown here is derived from an EMBL/GenBank/DDBJ whole genome shotgun (WGS) entry which is preliminary data.</text>
</comment>
<keyword evidence="1" id="KW-0808">Transferase</keyword>
<keyword evidence="1" id="KW-0489">Methyltransferase</keyword>
<dbReference type="GO" id="GO:0008168">
    <property type="term" value="F:methyltransferase activity"/>
    <property type="evidence" value="ECO:0007669"/>
    <property type="project" value="UniProtKB-KW"/>
</dbReference>
<gene>
    <name evidence="1" type="ORF">BJ989_002576</name>
</gene>
<keyword evidence="2" id="KW-1185">Reference proteome</keyword>
<protein>
    <submittedName>
        <fullName evidence="1">Putative subunit of tRNA(5-methylaminomethyl-2-thiouridylate) methyltransferase</fullName>
    </submittedName>
</protein>
<sequence length="74" mass="7815">MRSTVGRESTTFGFSILVTVTFGLLQSVHRAPSTLETFGYAVGAVLESLEEALAERLLVAGGDPDAARVTNQDS</sequence>
<proteinExistence type="predicted"/>
<evidence type="ECO:0000313" key="1">
    <source>
        <dbReference type="EMBL" id="NYG56272.1"/>
    </source>
</evidence>
<evidence type="ECO:0000313" key="2">
    <source>
        <dbReference type="Proteomes" id="UP000544110"/>
    </source>
</evidence>
<dbReference type="GO" id="GO:0032259">
    <property type="term" value="P:methylation"/>
    <property type="evidence" value="ECO:0007669"/>
    <property type="project" value="UniProtKB-KW"/>
</dbReference>
<dbReference type="AlphaFoldDB" id="A0A7Y9RTF5"/>
<organism evidence="1 2">
    <name type="scientific">Nocardioides perillae</name>
    <dbReference type="NCBI Taxonomy" id="1119534"/>
    <lineage>
        <taxon>Bacteria</taxon>
        <taxon>Bacillati</taxon>
        <taxon>Actinomycetota</taxon>
        <taxon>Actinomycetes</taxon>
        <taxon>Propionibacteriales</taxon>
        <taxon>Nocardioidaceae</taxon>
        <taxon>Nocardioides</taxon>
    </lineage>
</organism>
<name>A0A7Y9RTF5_9ACTN</name>
<dbReference type="EMBL" id="JACCAC010000001">
    <property type="protein sequence ID" value="NYG56272.1"/>
    <property type="molecule type" value="Genomic_DNA"/>
</dbReference>
<reference evidence="1 2" key="1">
    <citation type="submission" date="2020-07" db="EMBL/GenBank/DDBJ databases">
        <title>Sequencing the genomes of 1000 actinobacteria strains.</title>
        <authorList>
            <person name="Klenk H.-P."/>
        </authorList>
    </citation>
    <scope>NUCLEOTIDE SEQUENCE [LARGE SCALE GENOMIC DNA]</scope>
    <source>
        <strain evidence="1 2">DSM 24552</strain>
    </source>
</reference>
<accession>A0A7Y9RTF5</accession>
<dbReference type="Proteomes" id="UP000544110">
    <property type="component" value="Unassembled WGS sequence"/>
</dbReference>